<reference evidence="6" key="1">
    <citation type="journal article" date="2022" name="bioRxiv">
        <title>Sequencing and chromosome-scale assembly of the giantPleurodeles waltlgenome.</title>
        <authorList>
            <person name="Brown T."/>
            <person name="Elewa A."/>
            <person name="Iarovenko S."/>
            <person name="Subramanian E."/>
            <person name="Araus A.J."/>
            <person name="Petzold A."/>
            <person name="Susuki M."/>
            <person name="Suzuki K.-i.T."/>
            <person name="Hayashi T."/>
            <person name="Toyoda A."/>
            <person name="Oliveira C."/>
            <person name="Osipova E."/>
            <person name="Leigh N.D."/>
            <person name="Simon A."/>
            <person name="Yun M.H."/>
        </authorList>
    </citation>
    <scope>NUCLEOTIDE SEQUENCE</scope>
    <source>
        <strain evidence="6">20211129_DDA</strain>
        <tissue evidence="6">Liver</tissue>
    </source>
</reference>
<evidence type="ECO:0008006" key="8">
    <source>
        <dbReference type="Google" id="ProtNLM"/>
    </source>
</evidence>
<keyword evidence="7" id="KW-1185">Reference proteome</keyword>
<proteinExistence type="inferred from homology"/>
<comment type="caution">
    <text evidence="6">The sequence shown here is derived from an EMBL/GenBank/DDBJ whole genome shotgun (WGS) entry which is preliminary data.</text>
</comment>
<keyword evidence="4" id="KW-0597">Phosphoprotein</keyword>
<dbReference type="EMBL" id="JANPWB010000015">
    <property type="protein sequence ID" value="KAJ1088048.1"/>
    <property type="molecule type" value="Genomic_DNA"/>
</dbReference>
<feature type="region of interest" description="Disordered" evidence="5">
    <location>
        <begin position="207"/>
        <end position="229"/>
    </location>
</feature>
<evidence type="ECO:0000256" key="3">
    <source>
        <dbReference type="ARBA" id="ARBA00022490"/>
    </source>
</evidence>
<evidence type="ECO:0000256" key="5">
    <source>
        <dbReference type="SAM" id="MobiDB-lite"/>
    </source>
</evidence>
<comment type="subcellular location">
    <subcellularLocation>
        <location evidence="1">Cytoplasm</location>
    </subcellularLocation>
</comment>
<protein>
    <recommendedName>
        <fullName evidence="8">Myeloid leukemia factor 1</fullName>
    </recommendedName>
</protein>
<evidence type="ECO:0000256" key="4">
    <source>
        <dbReference type="ARBA" id="ARBA00022553"/>
    </source>
</evidence>
<dbReference type="Proteomes" id="UP001066276">
    <property type="component" value="Chromosome 11"/>
</dbReference>
<evidence type="ECO:0000256" key="1">
    <source>
        <dbReference type="ARBA" id="ARBA00004496"/>
    </source>
</evidence>
<dbReference type="AlphaFoldDB" id="A0AAV7LGU9"/>
<organism evidence="6 7">
    <name type="scientific">Pleurodeles waltl</name>
    <name type="common">Iberian ribbed newt</name>
    <dbReference type="NCBI Taxonomy" id="8319"/>
    <lineage>
        <taxon>Eukaryota</taxon>
        <taxon>Metazoa</taxon>
        <taxon>Chordata</taxon>
        <taxon>Craniata</taxon>
        <taxon>Vertebrata</taxon>
        <taxon>Euteleostomi</taxon>
        <taxon>Amphibia</taxon>
        <taxon>Batrachia</taxon>
        <taxon>Caudata</taxon>
        <taxon>Salamandroidea</taxon>
        <taxon>Salamandridae</taxon>
        <taxon>Pleurodelinae</taxon>
        <taxon>Pleurodeles</taxon>
    </lineage>
</organism>
<accession>A0AAV7LGU9</accession>
<dbReference type="PANTHER" id="PTHR13105">
    <property type="entry name" value="MYELOID LEUKEMIA FACTOR"/>
    <property type="match status" value="1"/>
</dbReference>
<keyword evidence="3" id="KW-0963">Cytoplasm</keyword>
<evidence type="ECO:0000313" key="7">
    <source>
        <dbReference type="Proteomes" id="UP001066276"/>
    </source>
</evidence>
<dbReference type="InterPro" id="IPR019376">
    <property type="entry name" value="Myeloid_leukemia_factor"/>
</dbReference>
<name>A0AAV7LGU9_PLEWA</name>
<sequence length="229" mass="26158">MFGRLLQEFDEDPFFSDPFSSHREHVRHMMRSFSEPFGRDPFFSITGDVERSDRRLAKRDNQMAVGSMDPFQSMDNVMANMRKRMFDMQRNIDSLPVGPDAHSFSSSSVMTYSKVGNEPPKVFQASSATRQAPGGIKETIKGVKDSESGIEKMAVGHHIKDRAYVIKKARNNKTGNEEVHQDFVNLDECEGPAFDEEWERKMKSFQPLGGRNHLTGNHNYTPRHAIKNN</sequence>
<evidence type="ECO:0000313" key="6">
    <source>
        <dbReference type="EMBL" id="KAJ1088048.1"/>
    </source>
</evidence>
<dbReference type="GO" id="GO:0005737">
    <property type="term" value="C:cytoplasm"/>
    <property type="evidence" value="ECO:0007669"/>
    <property type="project" value="UniProtKB-SubCell"/>
</dbReference>
<dbReference type="Pfam" id="PF10248">
    <property type="entry name" value="Mlf1IP"/>
    <property type="match status" value="1"/>
</dbReference>
<evidence type="ECO:0000256" key="2">
    <source>
        <dbReference type="ARBA" id="ARBA00008332"/>
    </source>
</evidence>
<gene>
    <name evidence="6" type="ORF">NDU88_001207</name>
</gene>
<comment type="similarity">
    <text evidence="2">Belongs to the MLF family.</text>
</comment>